<name>A0A245ZG52_9SPHN</name>
<dbReference type="PROSITE" id="PS51898">
    <property type="entry name" value="TYR_RECOMBINASE"/>
    <property type="match status" value="1"/>
</dbReference>
<dbReference type="CDD" id="cd00801">
    <property type="entry name" value="INT_P4_C"/>
    <property type="match status" value="1"/>
</dbReference>
<dbReference type="Pfam" id="PF22022">
    <property type="entry name" value="Phage_int_M"/>
    <property type="match status" value="1"/>
</dbReference>
<dbReference type="Gene3D" id="1.10.150.130">
    <property type="match status" value="1"/>
</dbReference>
<dbReference type="InterPro" id="IPR053876">
    <property type="entry name" value="Phage_int_M"/>
</dbReference>
<dbReference type="PANTHER" id="PTHR30629">
    <property type="entry name" value="PROPHAGE INTEGRASE"/>
    <property type="match status" value="1"/>
</dbReference>
<dbReference type="PANTHER" id="PTHR30629:SF2">
    <property type="entry name" value="PROPHAGE INTEGRASE INTS-RELATED"/>
    <property type="match status" value="1"/>
</dbReference>
<dbReference type="InterPro" id="IPR013762">
    <property type="entry name" value="Integrase-like_cat_sf"/>
</dbReference>
<organism evidence="8 9">
    <name type="scientific">Sphingomonas dokdonensis</name>
    <dbReference type="NCBI Taxonomy" id="344880"/>
    <lineage>
        <taxon>Bacteria</taxon>
        <taxon>Pseudomonadati</taxon>
        <taxon>Pseudomonadota</taxon>
        <taxon>Alphaproteobacteria</taxon>
        <taxon>Sphingomonadales</taxon>
        <taxon>Sphingomonadaceae</taxon>
        <taxon>Sphingomonas</taxon>
    </lineage>
</organism>
<dbReference type="InterPro" id="IPR044068">
    <property type="entry name" value="CB"/>
</dbReference>
<dbReference type="GO" id="GO:0003677">
    <property type="term" value="F:DNA binding"/>
    <property type="evidence" value="ECO:0007669"/>
    <property type="project" value="UniProtKB-UniRule"/>
</dbReference>
<evidence type="ECO:0000313" key="8">
    <source>
        <dbReference type="EMBL" id="OWK28720.1"/>
    </source>
</evidence>
<protein>
    <submittedName>
        <fullName evidence="8">Putative prophage CPS-53 integrase</fullName>
    </submittedName>
</protein>
<proteinExistence type="inferred from homology"/>
<dbReference type="GO" id="GO:0006310">
    <property type="term" value="P:DNA recombination"/>
    <property type="evidence" value="ECO:0007669"/>
    <property type="project" value="UniProtKB-KW"/>
</dbReference>
<feature type="domain" description="Core-binding (CB)" evidence="7">
    <location>
        <begin position="98"/>
        <end position="179"/>
    </location>
</feature>
<dbReference type="Gene3D" id="1.10.443.10">
    <property type="entry name" value="Intergrase catalytic core"/>
    <property type="match status" value="1"/>
</dbReference>
<evidence type="ECO:0000256" key="4">
    <source>
        <dbReference type="ARBA" id="ARBA00023172"/>
    </source>
</evidence>
<keyword evidence="4" id="KW-0233">DNA recombination</keyword>
<comment type="similarity">
    <text evidence="1">Belongs to the 'phage' integrase family.</text>
</comment>
<evidence type="ECO:0000259" key="7">
    <source>
        <dbReference type="PROSITE" id="PS51900"/>
    </source>
</evidence>
<evidence type="ECO:0000256" key="1">
    <source>
        <dbReference type="ARBA" id="ARBA00008857"/>
    </source>
</evidence>
<gene>
    <name evidence="8" type="primary">intS_3</name>
    <name evidence="8" type="ORF">SPDO_25520</name>
</gene>
<accession>A0A245ZG52</accession>
<dbReference type="Gene3D" id="3.30.160.390">
    <property type="entry name" value="Integrase, DNA-binding domain"/>
    <property type="match status" value="1"/>
</dbReference>
<comment type="caution">
    <text evidence="8">The sequence shown here is derived from an EMBL/GenBank/DDBJ whole genome shotgun (WGS) entry which is preliminary data.</text>
</comment>
<evidence type="ECO:0000256" key="3">
    <source>
        <dbReference type="ARBA" id="ARBA00023125"/>
    </source>
</evidence>
<dbReference type="InterPro" id="IPR011010">
    <property type="entry name" value="DNA_brk_join_enz"/>
</dbReference>
<dbReference type="RefSeq" id="WP_245829483.1">
    <property type="nucleotide sequence ID" value="NZ_NBBI01000005.1"/>
</dbReference>
<dbReference type="Pfam" id="PF13356">
    <property type="entry name" value="Arm-DNA-bind_3"/>
    <property type="match status" value="1"/>
</dbReference>
<dbReference type="InterPro" id="IPR050808">
    <property type="entry name" value="Phage_Integrase"/>
</dbReference>
<dbReference type="GO" id="GO:0015074">
    <property type="term" value="P:DNA integration"/>
    <property type="evidence" value="ECO:0007669"/>
    <property type="project" value="UniProtKB-KW"/>
</dbReference>
<feature type="domain" description="Tyr recombinase" evidence="6">
    <location>
        <begin position="203"/>
        <end position="397"/>
    </location>
</feature>
<sequence>MPLTDRACKQAKGEAKPYKLADGSGLHLYVTPNGYRSWRWKYRFGGKEKLLTFGPYPDVSLAEARELREQVARQLRSGIDPAVEKKRQSAARALQAEATFKTIAEDWRASQASVWSKRHAALVKASMERDVYPKIGSLPIEAITTPIVMEVLRPIEQRGAIETAHRTRQRISEVFARAIGSGLAQVDPAAVAARALAPVKKGKFPAVRTVQAARALLTKVEEQPAHPITKLASRLLALTAVRSGVLRLAEPGEFEGLDSSAPIWRVPASKMKLVVERKEDAAFEFIVPLSRQAVETIEVAMQLAGDAPLLFRSVRHPRRPISDNTLSKSYRDAGYSGIHVPHGWRSTFSTVMNELAGEENRVGDRAIIDLMLAHVPSGVEASYNRAGYMQRRRELAQEWADLLTLGLPHPSALLEGPRRV</sequence>
<evidence type="ECO:0000256" key="5">
    <source>
        <dbReference type="PROSITE-ProRule" id="PRU01248"/>
    </source>
</evidence>
<evidence type="ECO:0000313" key="9">
    <source>
        <dbReference type="Proteomes" id="UP000197290"/>
    </source>
</evidence>
<dbReference type="PROSITE" id="PS51900">
    <property type="entry name" value="CB"/>
    <property type="match status" value="1"/>
</dbReference>
<dbReference type="EMBL" id="NBBI01000005">
    <property type="protein sequence ID" value="OWK28720.1"/>
    <property type="molecule type" value="Genomic_DNA"/>
</dbReference>
<dbReference type="SUPFAM" id="SSF56349">
    <property type="entry name" value="DNA breaking-rejoining enzymes"/>
    <property type="match status" value="1"/>
</dbReference>
<dbReference type="Proteomes" id="UP000197290">
    <property type="component" value="Unassembled WGS sequence"/>
</dbReference>
<dbReference type="InterPro" id="IPR010998">
    <property type="entry name" value="Integrase_recombinase_N"/>
</dbReference>
<keyword evidence="2" id="KW-0229">DNA integration</keyword>
<reference evidence="8 9" key="1">
    <citation type="submission" date="2017-03" db="EMBL/GenBank/DDBJ databases">
        <title>Genome sequence of Sphingomonas dokdonensis DSM 21029.</title>
        <authorList>
            <person name="Poehlein A."/>
            <person name="Wuebbeler J.H."/>
            <person name="Steinbuechel A."/>
            <person name="Daniel R."/>
        </authorList>
    </citation>
    <scope>NUCLEOTIDE SEQUENCE [LARGE SCALE GENOMIC DNA]</scope>
    <source>
        <strain evidence="8 9">DSM 21029</strain>
    </source>
</reference>
<evidence type="ECO:0000256" key="2">
    <source>
        <dbReference type="ARBA" id="ARBA00022908"/>
    </source>
</evidence>
<dbReference type="InterPro" id="IPR002104">
    <property type="entry name" value="Integrase_catalytic"/>
</dbReference>
<evidence type="ECO:0000259" key="6">
    <source>
        <dbReference type="PROSITE" id="PS51898"/>
    </source>
</evidence>
<keyword evidence="9" id="KW-1185">Reference proteome</keyword>
<dbReference type="InterPro" id="IPR038488">
    <property type="entry name" value="Integrase_DNA-bd_sf"/>
</dbReference>
<keyword evidence="3 5" id="KW-0238">DNA-binding</keyword>
<dbReference type="InterPro" id="IPR025166">
    <property type="entry name" value="Integrase_DNA_bind_dom"/>
</dbReference>
<dbReference type="AlphaFoldDB" id="A0A245ZG52"/>